<dbReference type="Pfam" id="PF16578">
    <property type="entry name" value="IL17R_fnIII_D2"/>
    <property type="match status" value="1"/>
</dbReference>
<reference evidence="2 3" key="1">
    <citation type="journal article" date="2007" name="Nature">
        <title>Genome of the marsupial Monodelphis domestica reveals innovation in non-coding sequences.</title>
        <authorList>
            <person name="Mikkelsen T.S."/>
            <person name="Wakefield M.J."/>
            <person name="Aken B."/>
            <person name="Amemiya C.T."/>
            <person name="Chang J.L."/>
            <person name="Duke S."/>
            <person name="Garber M."/>
            <person name="Gentles A.J."/>
            <person name="Goodstadt L."/>
            <person name="Heger A."/>
            <person name="Jurka J."/>
            <person name="Kamal M."/>
            <person name="Mauceli E."/>
            <person name="Searle S.M."/>
            <person name="Sharpe T."/>
            <person name="Baker M.L."/>
            <person name="Batzer M.A."/>
            <person name="Benos P.V."/>
            <person name="Belov K."/>
            <person name="Clamp M."/>
            <person name="Cook A."/>
            <person name="Cuff J."/>
            <person name="Das R."/>
            <person name="Davidow L."/>
            <person name="Deakin J.E."/>
            <person name="Fazzari M.J."/>
            <person name="Glass J.L."/>
            <person name="Grabherr M."/>
            <person name="Greally J.M."/>
            <person name="Gu W."/>
            <person name="Hore T.A."/>
            <person name="Huttley G.A."/>
            <person name="Kleber M."/>
            <person name="Jirtle R.L."/>
            <person name="Koina E."/>
            <person name="Lee J.T."/>
            <person name="Mahony S."/>
            <person name="Marra M.A."/>
            <person name="Miller R.D."/>
            <person name="Nicholls R.D."/>
            <person name="Oda M."/>
            <person name="Papenfuss A.T."/>
            <person name="Parra Z.E."/>
            <person name="Pollock D.D."/>
            <person name="Ray D.A."/>
            <person name="Schein J.E."/>
            <person name="Speed T.P."/>
            <person name="Thompson K."/>
            <person name="VandeBerg J.L."/>
            <person name="Wade C.M."/>
            <person name="Walker J.A."/>
            <person name="Waters P.D."/>
            <person name="Webber C."/>
            <person name="Weidman J.R."/>
            <person name="Xie X."/>
            <person name="Zody M.C."/>
            <person name="Baldwin J."/>
            <person name="Abdouelleil A."/>
            <person name="Abdulkadir J."/>
            <person name="Abebe A."/>
            <person name="Abera B."/>
            <person name="Abreu J."/>
            <person name="Acer S.C."/>
            <person name="Aftuck L."/>
            <person name="Alexander A."/>
            <person name="An P."/>
            <person name="Anderson E."/>
            <person name="Anderson S."/>
            <person name="Arachi H."/>
            <person name="Azer M."/>
            <person name="Bachantsang P."/>
            <person name="Barry A."/>
            <person name="Bayul T."/>
            <person name="Berlin A."/>
            <person name="Bessette D."/>
            <person name="Bloom T."/>
            <person name="Bloom T."/>
            <person name="Boguslavskiy L."/>
            <person name="Bonnet C."/>
            <person name="Boukhgalter B."/>
            <person name="Bourzgui I."/>
            <person name="Brown A."/>
            <person name="Cahill P."/>
            <person name="Channer S."/>
            <person name="Cheshatsang Y."/>
            <person name="Chuda L."/>
            <person name="Citroen M."/>
            <person name="Collymore A."/>
            <person name="Cooke P."/>
            <person name="Costello M."/>
            <person name="D'Aco K."/>
            <person name="Daza R."/>
            <person name="De Haan G."/>
            <person name="DeGray S."/>
            <person name="DeMaso C."/>
            <person name="Dhargay N."/>
            <person name="Dooley K."/>
            <person name="Dooley E."/>
            <person name="Doricent M."/>
            <person name="Dorje P."/>
            <person name="Dorjee K."/>
            <person name="Dupes A."/>
            <person name="Elong R."/>
            <person name="Falk J."/>
            <person name="Farina A."/>
            <person name="Faro S."/>
            <person name="Ferguson D."/>
            <person name="Fisher S."/>
            <person name="Foley C.D."/>
            <person name="Franke A."/>
            <person name="Friedrich D."/>
            <person name="Gadbois L."/>
            <person name="Gearin G."/>
            <person name="Gearin C.R."/>
            <person name="Giannoukos G."/>
            <person name="Goode T."/>
            <person name="Graham J."/>
            <person name="Grandbois E."/>
            <person name="Grewal S."/>
            <person name="Gyaltsen K."/>
            <person name="Hafez N."/>
            <person name="Hagos B."/>
            <person name="Hall J."/>
            <person name="Henson C."/>
            <person name="Hollinger A."/>
            <person name="Honan T."/>
            <person name="Huard M.D."/>
            <person name="Hughes L."/>
            <person name="Hurhula B."/>
            <person name="Husby M.E."/>
            <person name="Kamat A."/>
            <person name="Kanga B."/>
            <person name="Kashin S."/>
            <person name="Khazanovich D."/>
            <person name="Kisner P."/>
            <person name="Lance K."/>
            <person name="Lara M."/>
            <person name="Lee W."/>
            <person name="Lennon N."/>
            <person name="Letendre F."/>
            <person name="LeVine R."/>
            <person name="Lipovsky A."/>
            <person name="Liu X."/>
            <person name="Liu J."/>
            <person name="Liu S."/>
            <person name="Lokyitsang T."/>
            <person name="Lokyitsang Y."/>
            <person name="Lubonja R."/>
            <person name="Lui A."/>
            <person name="MacDonald P."/>
            <person name="Magnisalis V."/>
            <person name="Maru K."/>
            <person name="Matthews C."/>
            <person name="McCusker W."/>
            <person name="McDonough S."/>
            <person name="Mehta T."/>
            <person name="Meldrim J."/>
            <person name="Meneus L."/>
            <person name="Mihai O."/>
            <person name="Mihalev A."/>
            <person name="Mihova T."/>
            <person name="Mittelman R."/>
            <person name="Mlenga V."/>
            <person name="Montmayeur A."/>
            <person name="Mulrain L."/>
            <person name="Navidi A."/>
            <person name="Naylor J."/>
            <person name="Negash T."/>
            <person name="Nguyen T."/>
            <person name="Nguyen N."/>
            <person name="Nicol R."/>
            <person name="Norbu C."/>
            <person name="Norbu N."/>
            <person name="Novod N."/>
            <person name="O'Neill B."/>
            <person name="Osman S."/>
            <person name="Markiewicz E."/>
            <person name="Oyono O.L."/>
            <person name="Patti C."/>
            <person name="Phunkhang P."/>
            <person name="Pierre F."/>
            <person name="Priest M."/>
            <person name="Raghuraman S."/>
            <person name="Rege F."/>
            <person name="Reyes R."/>
            <person name="Rise C."/>
            <person name="Rogov P."/>
            <person name="Ross K."/>
            <person name="Ryan E."/>
            <person name="Settipalli S."/>
            <person name="Shea T."/>
            <person name="Sherpa N."/>
            <person name="Shi L."/>
            <person name="Shih D."/>
            <person name="Sparrow T."/>
            <person name="Spaulding J."/>
            <person name="Stalker J."/>
            <person name="Stange-Thomann N."/>
            <person name="Stavropoulos S."/>
            <person name="Stone C."/>
            <person name="Strader C."/>
            <person name="Tesfaye S."/>
            <person name="Thomson T."/>
            <person name="Thoulutsang Y."/>
            <person name="Thoulutsang D."/>
            <person name="Topham K."/>
            <person name="Topping I."/>
            <person name="Tsamla T."/>
            <person name="Vassiliev H."/>
            <person name="Vo A."/>
            <person name="Wangchuk T."/>
            <person name="Wangdi T."/>
            <person name="Weiand M."/>
            <person name="Wilkinson J."/>
            <person name="Wilson A."/>
            <person name="Yadav S."/>
            <person name="Young G."/>
            <person name="Yu Q."/>
            <person name="Zembek L."/>
            <person name="Zhong D."/>
            <person name="Zimmer A."/>
            <person name="Zwirko Z."/>
            <person name="Jaffe D.B."/>
            <person name="Alvarez P."/>
            <person name="Brockman W."/>
            <person name="Butler J."/>
            <person name="Chin C."/>
            <person name="Gnerre S."/>
            <person name="MacCallum I."/>
            <person name="Graves J.A."/>
            <person name="Ponting C.P."/>
            <person name="Breen M."/>
            <person name="Samollow P.B."/>
            <person name="Lander E.S."/>
            <person name="Lindblad-Toh K."/>
        </authorList>
    </citation>
    <scope>NUCLEOTIDE SEQUENCE [LARGE SCALE GENOMIC DNA]</scope>
</reference>
<dbReference type="PANTHER" id="PTHR15583">
    <property type="entry name" value="INTERLEUKIN-17 RECEPTOR"/>
    <property type="match status" value="1"/>
</dbReference>
<keyword evidence="1" id="KW-0732">Signal</keyword>
<reference evidence="2" key="3">
    <citation type="submission" date="2025-09" db="UniProtKB">
        <authorList>
            <consortium name="Ensembl"/>
        </authorList>
    </citation>
    <scope>IDENTIFICATION</scope>
</reference>
<evidence type="ECO:0000313" key="2">
    <source>
        <dbReference type="Ensembl" id="ENSMODP00000045646.1"/>
    </source>
</evidence>
<proteinExistence type="predicted"/>
<accession>A0A5F8GEE8</accession>
<dbReference type="Bgee" id="ENSMODG00000047362">
    <property type="expression patterns" value="Expressed in adult mammalian kidney and 17 other cell types or tissues"/>
</dbReference>
<dbReference type="GO" id="GO:0030368">
    <property type="term" value="F:interleukin-17 receptor activity"/>
    <property type="evidence" value="ECO:0007669"/>
    <property type="project" value="InterPro"/>
</dbReference>
<sequence>MKVTTPCMSSGSLWEPDILVERLKNNSLVVSFNLWNESTFYKILVNGFPNTETNSCYEEVQYINQSREEDFHHRTNVTFLLQNVNACCQYSVQIQPFFKSCRNDCLRHTQSIPCPVPPSLTPSKTSPFLPEPLLGEWAGEGQELGQIHPLYSGWHITFFFLLSFIHFAVCPPGKQAQALS</sequence>
<dbReference type="GeneTree" id="ENSGT00940000159018"/>
<dbReference type="Ensembl" id="ENSMODT00000064534.1">
    <property type="protein sequence ID" value="ENSMODP00000045646.1"/>
    <property type="gene ID" value="ENSMODG00000047362.1"/>
</dbReference>
<dbReference type="AlphaFoldDB" id="A0A5F8GEE8"/>
<dbReference type="FunFam" id="2.60.40.2150:FF:000002">
    <property type="entry name" value="Interleukin 17 receptor A"/>
    <property type="match status" value="1"/>
</dbReference>
<keyword evidence="3" id="KW-1185">Reference proteome</keyword>
<reference evidence="2" key="2">
    <citation type="submission" date="2025-08" db="UniProtKB">
        <authorList>
            <consortium name="Ensembl"/>
        </authorList>
    </citation>
    <scope>IDENTIFICATION</scope>
</reference>
<organism evidence="2 3">
    <name type="scientific">Monodelphis domestica</name>
    <name type="common">Gray short-tailed opossum</name>
    <dbReference type="NCBI Taxonomy" id="13616"/>
    <lineage>
        <taxon>Eukaryota</taxon>
        <taxon>Metazoa</taxon>
        <taxon>Chordata</taxon>
        <taxon>Craniata</taxon>
        <taxon>Vertebrata</taxon>
        <taxon>Euteleostomi</taxon>
        <taxon>Mammalia</taxon>
        <taxon>Metatheria</taxon>
        <taxon>Didelphimorphia</taxon>
        <taxon>Didelphidae</taxon>
        <taxon>Monodelphis</taxon>
    </lineage>
</organism>
<evidence type="ECO:0000256" key="1">
    <source>
        <dbReference type="ARBA" id="ARBA00022729"/>
    </source>
</evidence>
<name>A0A5F8GEE8_MONDO</name>
<protein>
    <submittedName>
        <fullName evidence="2">Uncharacterized protein</fullName>
    </submittedName>
</protein>
<dbReference type="InterPro" id="IPR043046">
    <property type="entry name" value="IL17RA/B_FnIII-like_2_sf"/>
</dbReference>
<dbReference type="Gene3D" id="2.60.40.2150">
    <property type="entry name" value="Interleukin-17 receptor A/B, fibronectin-III-like domain 2"/>
    <property type="match status" value="1"/>
</dbReference>
<dbReference type="PANTHER" id="PTHR15583:SF13">
    <property type="entry name" value="INTERLEUKIN-17 RECEPTOR A"/>
    <property type="match status" value="1"/>
</dbReference>
<dbReference type="Proteomes" id="UP000002280">
    <property type="component" value="Chromosome 8"/>
</dbReference>
<dbReference type="InterPro" id="IPR039465">
    <property type="entry name" value="IL-17_rcpt-like"/>
</dbReference>
<evidence type="ECO:0000313" key="3">
    <source>
        <dbReference type="Proteomes" id="UP000002280"/>
    </source>
</evidence>